<dbReference type="RefSeq" id="WP_183202286.1">
    <property type="nucleotide sequence ID" value="NZ_JACIEK010000020.1"/>
</dbReference>
<gene>
    <name evidence="1" type="ORF">GGR04_004324</name>
</gene>
<dbReference type="Pfam" id="PF04107">
    <property type="entry name" value="GCS2"/>
    <property type="match status" value="1"/>
</dbReference>
<dbReference type="Gene3D" id="3.30.590.20">
    <property type="match status" value="1"/>
</dbReference>
<dbReference type="AlphaFoldDB" id="A0A7W6H8A9"/>
<dbReference type="PANTHER" id="PTHR36510">
    <property type="entry name" value="GLUTAMATE--CYSTEINE LIGASE 2-RELATED"/>
    <property type="match status" value="1"/>
</dbReference>
<dbReference type="PANTHER" id="PTHR36510:SF1">
    <property type="entry name" value="GLUTAMATE--CYSTEINE LIGASE 2-RELATED"/>
    <property type="match status" value="1"/>
</dbReference>
<evidence type="ECO:0000313" key="1">
    <source>
        <dbReference type="EMBL" id="MBB4000446.1"/>
    </source>
</evidence>
<sequence length="520" mass="56878">MRTHPTLGVELEMPIVDLASGAGFDGRDLFPRLFAARRSRGEMVIPVMACGSMIGVCSPHVVSSIDNGFNNFESAIGVVGGPGQAGSTLNDLAGLVQQELADLVTGLGELGAGVANLSQHPATLIDEPFYRAMRAPKPIYDYWRGVRGWRHEIGMDAKAQNGPTTGVDAEDAVEALNLALHAAPALIALFANSPFEAGEPTGCKENRLRIWTRMFADPTFAGDRATHRPPVRPFEDLAHYLRWMFDGNRAMQALPLGVNSYKGFGELARMTGDPSLFTFLRAKTWTGRRLCDGAGVEVTPDLWHLESLQFSQFMDARIRFGFATAPSVDEFFDALEGRTVEALFARHCRSLYIEGRAAGANFPDDELCDLDDPLVSASVAMAPSAIQKGLQCNRGSLNRLSRRLPWQDLALAREQAIRHGLEGWAGPMSLAHFARAVVEEAEAGLLPSERWMLAYPLHVLQTGRNGADRAIATFERGSGDRTTRFHELTVSRVLRQLPLLPFPKRERIPDAEIFATASVA</sequence>
<accession>A0A7W6H8A9</accession>
<protein>
    <recommendedName>
        <fullName evidence="3">Glutamate--cysteine ligase</fullName>
    </recommendedName>
</protein>
<keyword evidence="2" id="KW-1185">Reference proteome</keyword>
<organism evidence="1 2">
    <name type="scientific">Aureimonas pseudogalii</name>
    <dbReference type="NCBI Taxonomy" id="1744844"/>
    <lineage>
        <taxon>Bacteria</taxon>
        <taxon>Pseudomonadati</taxon>
        <taxon>Pseudomonadota</taxon>
        <taxon>Alphaproteobacteria</taxon>
        <taxon>Hyphomicrobiales</taxon>
        <taxon>Aurantimonadaceae</taxon>
        <taxon>Aureimonas</taxon>
    </lineage>
</organism>
<dbReference type="InterPro" id="IPR014746">
    <property type="entry name" value="Gln_synth/guanido_kin_cat_dom"/>
</dbReference>
<comment type="caution">
    <text evidence="1">The sequence shown here is derived from an EMBL/GenBank/DDBJ whole genome shotgun (WGS) entry which is preliminary data.</text>
</comment>
<dbReference type="SUPFAM" id="SSF55931">
    <property type="entry name" value="Glutamine synthetase/guanido kinase"/>
    <property type="match status" value="1"/>
</dbReference>
<dbReference type="InterPro" id="IPR050141">
    <property type="entry name" value="GCL_type2/YbdK_subfam"/>
</dbReference>
<dbReference type="EMBL" id="JACIEK010000020">
    <property type="protein sequence ID" value="MBB4000446.1"/>
    <property type="molecule type" value="Genomic_DNA"/>
</dbReference>
<evidence type="ECO:0000313" key="2">
    <source>
        <dbReference type="Proteomes" id="UP000542776"/>
    </source>
</evidence>
<dbReference type="InterPro" id="IPR006336">
    <property type="entry name" value="GCS2"/>
</dbReference>
<dbReference type="GO" id="GO:0042398">
    <property type="term" value="P:modified amino acid biosynthetic process"/>
    <property type="evidence" value="ECO:0007669"/>
    <property type="project" value="InterPro"/>
</dbReference>
<dbReference type="Proteomes" id="UP000542776">
    <property type="component" value="Unassembled WGS sequence"/>
</dbReference>
<proteinExistence type="predicted"/>
<reference evidence="1 2" key="1">
    <citation type="submission" date="2020-08" db="EMBL/GenBank/DDBJ databases">
        <title>Genomic Encyclopedia of Type Strains, Phase IV (KMG-IV): sequencing the most valuable type-strain genomes for metagenomic binning, comparative biology and taxonomic classification.</title>
        <authorList>
            <person name="Goeker M."/>
        </authorList>
    </citation>
    <scope>NUCLEOTIDE SEQUENCE [LARGE SCALE GENOMIC DNA]</scope>
    <source>
        <strain evidence="1 2">DSM 102238</strain>
    </source>
</reference>
<name>A0A7W6H8A9_9HYPH</name>
<dbReference type="GO" id="GO:0004357">
    <property type="term" value="F:glutamate-cysteine ligase activity"/>
    <property type="evidence" value="ECO:0007669"/>
    <property type="project" value="InterPro"/>
</dbReference>
<evidence type="ECO:0008006" key="3">
    <source>
        <dbReference type="Google" id="ProtNLM"/>
    </source>
</evidence>